<feature type="domain" description="HNH nuclease" evidence="1">
    <location>
        <begin position="49"/>
        <end position="97"/>
    </location>
</feature>
<dbReference type="OrthoDB" id="9802640at2"/>
<keyword evidence="3" id="KW-1185">Reference proteome</keyword>
<protein>
    <recommendedName>
        <fullName evidence="1">HNH nuclease domain-containing protein</fullName>
    </recommendedName>
</protein>
<accession>X0PRV9</accession>
<comment type="caution">
    <text evidence="2">The sequence shown here is derived from an EMBL/GenBank/DDBJ whole genome shotgun (WGS) entry which is preliminary data.</text>
</comment>
<name>X0PRV9_RHOWR</name>
<dbReference type="Proteomes" id="UP000019491">
    <property type="component" value="Unassembled WGS sequence"/>
</dbReference>
<dbReference type="Pfam" id="PF13391">
    <property type="entry name" value="HNH_2"/>
    <property type="match status" value="1"/>
</dbReference>
<dbReference type="RefSeq" id="WP_052033190.1">
    <property type="nucleotide sequence ID" value="NZ_BAWF01000025.1"/>
</dbReference>
<organism evidence="2 3">
    <name type="scientific">Rhodococcus wratislaviensis NBRC 100605</name>
    <dbReference type="NCBI Taxonomy" id="1219028"/>
    <lineage>
        <taxon>Bacteria</taxon>
        <taxon>Bacillati</taxon>
        <taxon>Actinomycetota</taxon>
        <taxon>Actinomycetes</taxon>
        <taxon>Mycobacteriales</taxon>
        <taxon>Nocardiaceae</taxon>
        <taxon>Rhodococcus</taxon>
    </lineage>
</organism>
<dbReference type="EMBL" id="BAWF01000025">
    <property type="protein sequence ID" value="GAF45689.1"/>
    <property type="molecule type" value="Genomic_DNA"/>
</dbReference>
<evidence type="ECO:0000313" key="2">
    <source>
        <dbReference type="EMBL" id="GAF45689.1"/>
    </source>
</evidence>
<evidence type="ECO:0000313" key="3">
    <source>
        <dbReference type="Proteomes" id="UP000019491"/>
    </source>
</evidence>
<reference evidence="2 3" key="1">
    <citation type="submission" date="2014-02" db="EMBL/GenBank/DDBJ databases">
        <title>Whole genome shotgun sequence of Rhodococcus wratislaviensis NBRC 100605.</title>
        <authorList>
            <person name="Hosoyama A."/>
            <person name="Tsuchikane K."/>
            <person name="Yoshida I."/>
            <person name="Ohji S."/>
            <person name="Ichikawa N."/>
            <person name="Yamazoe A."/>
            <person name="Fujita N."/>
        </authorList>
    </citation>
    <scope>NUCLEOTIDE SEQUENCE [LARGE SCALE GENOMIC DNA]</scope>
    <source>
        <strain evidence="2 3">NBRC 100605</strain>
    </source>
</reference>
<gene>
    <name evidence="2" type="ORF">RW1_025_00180</name>
</gene>
<sequence length="145" mass="16726">MDKVGVEIFGPLDATTRQMRDGHTTRPTRVRLGQGEFRQNLLTKYNARCAFTGDLPEVVLDACHLYSYAKVGRHHEHGGILLRRDLHTLFDRGIIAVTEDATVDVAPAYHQFPVYQELHGRQLTIDLSSEQRRWLELHWGEHRQV</sequence>
<proteinExistence type="predicted"/>
<dbReference type="AlphaFoldDB" id="X0PRV9"/>
<evidence type="ECO:0000259" key="1">
    <source>
        <dbReference type="Pfam" id="PF13391"/>
    </source>
</evidence>
<dbReference type="InterPro" id="IPR003615">
    <property type="entry name" value="HNH_nuc"/>
</dbReference>